<evidence type="ECO:0000313" key="2">
    <source>
        <dbReference type="Proteomes" id="UP001258017"/>
    </source>
</evidence>
<gene>
    <name evidence="1" type="ORF">KPH14_006712</name>
</gene>
<proteinExistence type="predicted"/>
<keyword evidence="2" id="KW-1185">Reference proteome</keyword>
<organism evidence="1 2">
    <name type="scientific">Odynerus spinipes</name>
    <dbReference type="NCBI Taxonomy" id="1348599"/>
    <lineage>
        <taxon>Eukaryota</taxon>
        <taxon>Metazoa</taxon>
        <taxon>Ecdysozoa</taxon>
        <taxon>Arthropoda</taxon>
        <taxon>Hexapoda</taxon>
        <taxon>Insecta</taxon>
        <taxon>Pterygota</taxon>
        <taxon>Neoptera</taxon>
        <taxon>Endopterygota</taxon>
        <taxon>Hymenoptera</taxon>
        <taxon>Apocrita</taxon>
        <taxon>Aculeata</taxon>
        <taxon>Vespoidea</taxon>
        <taxon>Vespidae</taxon>
        <taxon>Eumeninae</taxon>
        <taxon>Odynerus</taxon>
    </lineage>
</organism>
<accession>A0AAD9RR63</accession>
<dbReference type="Proteomes" id="UP001258017">
    <property type="component" value="Unassembled WGS sequence"/>
</dbReference>
<evidence type="ECO:0000313" key="1">
    <source>
        <dbReference type="EMBL" id="KAK2584321.1"/>
    </source>
</evidence>
<dbReference type="AlphaFoldDB" id="A0AAD9RR63"/>
<sequence>MPYLGVTLPAALTHPCNSWHGHCPLPYSLLLSSPDPPDPSVLELALRRVRPEASLDHDCLLPEARSFARIFLDYLDSPSGS</sequence>
<dbReference type="EMBL" id="JAIFRP010000026">
    <property type="protein sequence ID" value="KAK2584321.1"/>
    <property type="molecule type" value="Genomic_DNA"/>
</dbReference>
<reference evidence="1" key="1">
    <citation type="submission" date="2021-08" db="EMBL/GenBank/DDBJ databases">
        <authorList>
            <person name="Misof B."/>
            <person name="Oliver O."/>
            <person name="Podsiadlowski L."/>
            <person name="Donath A."/>
            <person name="Peters R."/>
            <person name="Mayer C."/>
            <person name="Rust J."/>
            <person name="Gunkel S."/>
            <person name="Lesny P."/>
            <person name="Martin S."/>
            <person name="Oeyen J.P."/>
            <person name="Petersen M."/>
            <person name="Panagiotis P."/>
            <person name="Wilbrandt J."/>
            <person name="Tanja T."/>
        </authorList>
    </citation>
    <scope>NUCLEOTIDE SEQUENCE</scope>
    <source>
        <strain evidence="1">GBR_01_08_01A</strain>
        <tissue evidence="1">Thorax + abdomen</tissue>
    </source>
</reference>
<protein>
    <submittedName>
        <fullName evidence="1">Uncharacterized protein</fullName>
    </submittedName>
</protein>
<reference evidence="1" key="2">
    <citation type="journal article" date="2023" name="Commun. Biol.">
        <title>Intrasexual cuticular hydrocarbon dimorphism in a wasp sheds light on hydrocarbon biosynthesis genes in Hymenoptera.</title>
        <authorList>
            <person name="Moris V.C."/>
            <person name="Podsiadlowski L."/>
            <person name="Martin S."/>
            <person name="Oeyen J.P."/>
            <person name="Donath A."/>
            <person name="Petersen M."/>
            <person name="Wilbrandt J."/>
            <person name="Misof B."/>
            <person name="Liedtke D."/>
            <person name="Thamm M."/>
            <person name="Scheiner R."/>
            <person name="Schmitt T."/>
            <person name="Niehuis O."/>
        </authorList>
    </citation>
    <scope>NUCLEOTIDE SEQUENCE</scope>
    <source>
        <strain evidence="1">GBR_01_08_01A</strain>
    </source>
</reference>
<name>A0AAD9RR63_9HYME</name>
<comment type="caution">
    <text evidence="1">The sequence shown here is derived from an EMBL/GenBank/DDBJ whole genome shotgun (WGS) entry which is preliminary data.</text>
</comment>